<gene>
    <name evidence="2" type="ORF">ACFFRE_12060</name>
</gene>
<evidence type="ECO:0000313" key="2">
    <source>
        <dbReference type="EMBL" id="MFC0082864.1"/>
    </source>
</evidence>
<dbReference type="InterPro" id="IPR027417">
    <property type="entry name" value="P-loop_NTPase"/>
</dbReference>
<feature type="domain" description="ATPase AAA-type core" evidence="1">
    <location>
        <begin position="254"/>
        <end position="360"/>
    </location>
</feature>
<name>A0ABV6C595_9ACTN</name>
<protein>
    <submittedName>
        <fullName evidence="2">ATP/GTP-binding protein</fullName>
    </submittedName>
</protein>
<dbReference type="Proteomes" id="UP001589788">
    <property type="component" value="Unassembled WGS sequence"/>
</dbReference>
<dbReference type="PANTHER" id="PTHR40396">
    <property type="entry name" value="ATPASE-LIKE PROTEIN"/>
    <property type="match status" value="1"/>
</dbReference>
<dbReference type="Pfam" id="PF13304">
    <property type="entry name" value="AAA_21"/>
    <property type="match status" value="2"/>
</dbReference>
<dbReference type="EMBL" id="JBHLYQ010000173">
    <property type="protein sequence ID" value="MFC0082864.1"/>
    <property type="molecule type" value="Genomic_DNA"/>
</dbReference>
<proteinExistence type="predicted"/>
<dbReference type="Gene3D" id="3.40.50.300">
    <property type="entry name" value="P-loop containing nucleotide triphosphate hydrolases"/>
    <property type="match status" value="1"/>
</dbReference>
<organism evidence="2 3">
    <name type="scientific">Aciditerrimonas ferrireducens</name>
    <dbReference type="NCBI Taxonomy" id="667306"/>
    <lineage>
        <taxon>Bacteria</taxon>
        <taxon>Bacillati</taxon>
        <taxon>Actinomycetota</taxon>
        <taxon>Acidimicrobiia</taxon>
        <taxon>Acidimicrobiales</taxon>
        <taxon>Acidimicrobiaceae</taxon>
        <taxon>Aciditerrimonas</taxon>
    </lineage>
</organism>
<dbReference type="PANTHER" id="PTHR40396:SF1">
    <property type="entry name" value="ATPASE AAA-TYPE CORE DOMAIN-CONTAINING PROTEIN"/>
    <property type="match status" value="1"/>
</dbReference>
<dbReference type="RefSeq" id="WP_377790532.1">
    <property type="nucleotide sequence ID" value="NZ_JBHLYQ010000173.1"/>
</dbReference>
<dbReference type="InterPro" id="IPR003959">
    <property type="entry name" value="ATPase_AAA_core"/>
</dbReference>
<comment type="caution">
    <text evidence="2">The sequence shown here is derived from an EMBL/GenBank/DDBJ whole genome shotgun (WGS) entry which is preliminary data.</text>
</comment>
<evidence type="ECO:0000259" key="1">
    <source>
        <dbReference type="Pfam" id="PF13304"/>
    </source>
</evidence>
<evidence type="ECO:0000313" key="3">
    <source>
        <dbReference type="Proteomes" id="UP001589788"/>
    </source>
</evidence>
<feature type="domain" description="ATPase AAA-type core" evidence="1">
    <location>
        <begin position="45"/>
        <end position="147"/>
    </location>
</feature>
<accession>A0ABV6C595</accession>
<reference evidence="2 3" key="1">
    <citation type="submission" date="2024-09" db="EMBL/GenBank/DDBJ databases">
        <authorList>
            <person name="Sun Q."/>
            <person name="Mori K."/>
        </authorList>
    </citation>
    <scope>NUCLEOTIDE SEQUENCE [LARGE SCALE GENOMIC DNA]</scope>
    <source>
        <strain evidence="2 3">JCM 15389</strain>
    </source>
</reference>
<keyword evidence="3" id="KW-1185">Reference proteome</keyword>
<dbReference type="SUPFAM" id="SSF52540">
    <property type="entry name" value="P-loop containing nucleoside triphosphate hydrolases"/>
    <property type="match status" value="1"/>
</dbReference>
<sequence>MLLRFALENHRSVLERVELSMVAVDRDRPAAREVPNRSERVLTTAVLFGPNASGKTNVLRGLAWLTAAVGESLQFWGRFWGDGVPREPCRYGDGPTRPSTFEVELLVGGIHTAYRLVVDDRRVQEEVLATYPLGRRRILFERTGDELRVRRGLGELAAGVRPLLRPTNLVLSAVLQLPETAPEVANVARALQGFWARVPRRVLVPAGFPPEGIVVPDPLWAPTAQLFDPQVSRDAELRRAVIEFLQAADLGVVDAKVVEHAPPRHDLRWWQTRHPVLVHRVEGREVELDFPEESAGTQMWFSLLGPVLQALRSGSVFLIDELDASLHPALSARLIQLFQDPETNPNNAQLLCTAHDPSLLQVLNRDEVWFTERTPQGTTSLVALSDYGGDQVRRSTNLERAYLRGRFGAQPLVDDVQLEEAVAQVTRAGCAPVLTGPG</sequence>